<feature type="domain" description="CBS" evidence="3">
    <location>
        <begin position="238"/>
        <end position="295"/>
    </location>
</feature>
<organism evidence="4 5">
    <name type="scientific">Paraburkholderia aspalathi</name>
    <dbReference type="NCBI Taxonomy" id="1324617"/>
    <lineage>
        <taxon>Bacteria</taxon>
        <taxon>Pseudomonadati</taxon>
        <taxon>Pseudomonadota</taxon>
        <taxon>Betaproteobacteria</taxon>
        <taxon>Burkholderiales</taxon>
        <taxon>Burkholderiaceae</taxon>
        <taxon>Paraburkholderia</taxon>
    </lineage>
</organism>
<dbReference type="InterPro" id="IPR000644">
    <property type="entry name" value="CBS_dom"/>
</dbReference>
<dbReference type="PANTHER" id="PTHR33741:SF5">
    <property type="entry name" value="TRANSMEMBRANE PROTEIN DDB_G0269096-RELATED"/>
    <property type="match status" value="1"/>
</dbReference>
<keyword evidence="2" id="KW-0812">Transmembrane</keyword>
<name>A0A1I7EPE2_9BURK</name>
<dbReference type="InterPro" id="IPR046342">
    <property type="entry name" value="CBS_dom_sf"/>
</dbReference>
<evidence type="ECO:0000313" key="5">
    <source>
        <dbReference type="Proteomes" id="UP000198844"/>
    </source>
</evidence>
<dbReference type="InterPro" id="IPR007065">
    <property type="entry name" value="HPP"/>
</dbReference>
<keyword evidence="2" id="KW-0472">Membrane</keyword>
<dbReference type="PANTHER" id="PTHR33741">
    <property type="entry name" value="TRANSMEMBRANE PROTEIN DDB_G0269096-RELATED"/>
    <property type="match status" value="1"/>
</dbReference>
<accession>A0A1I7EPE2</accession>
<dbReference type="SMART" id="SM00116">
    <property type="entry name" value="CBS"/>
    <property type="match status" value="2"/>
</dbReference>
<feature type="transmembrane region" description="Helical" evidence="2">
    <location>
        <begin position="138"/>
        <end position="165"/>
    </location>
</feature>
<dbReference type="Pfam" id="PF04982">
    <property type="entry name" value="TM_HPP"/>
    <property type="match status" value="1"/>
</dbReference>
<protein>
    <submittedName>
        <fullName evidence="4">CBS domain-containing membrane protein</fullName>
    </submittedName>
</protein>
<dbReference type="Pfam" id="PF00571">
    <property type="entry name" value="CBS"/>
    <property type="match status" value="2"/>
</dbReference>
<dbReference type="Gene3D" id="3.10.580.10">
    <property type="entry name" value="CBS-domain"/>
    <property type="match status" value="1"/>
</dbReference>
<keyword evidence="2" id="KW-1133">Transmembrane helix</keyword>
<dbReference type="InterPro" id="IPR058581">
    <property type="entry name" value="TM_HPP"/>
</dbReference>
<dbReference type="EMBL" id="FPBH01000041">
    <property type="protein sequence ID" value="SFU25783.1"/>
    <property type="molecule type" value="Genomic_DNA"/>
</dbReference>
<keyword evidence="1" id="KW-0129">CBS domain</keyword>
<dbReference type="PROSITE" id="PS51371">
    <property type="entry name" value="CBS"/>
    <property type="match status" value="2"/>
</dbReference>
<evidence type="ECO:0000259" key="3">
    <source>
        <dbReference type="PROSITE" id="PS51371"/>
    </source>
</evidence>
<feature type="domain" description="CBS" evidence="3">
    <location>
        <begin position="317"/>
        <end position="374"/>
    </location>
</feature>
<dbReference type="RefSeq" id="WP_093645808.1">
    <property type="nucleotide sequence ID" value="NZ_CAJNBE010000175.1"/>
</dbReference>
<feature type="transmembrane region" description="Helical" evidence="2">
    <location>
        <begin position="98"/>
        <end position="118"/>
    </location>
</feature>
<dbReference type="SUPFAM" id="SSF54631">
    <property type="entry name" value="CBS-domain pair"/>
    <property type="match status" value="1"/>
</dbReference>
<dbReference type="OrthoDB" id="9811720at2"/>
<evidence type="ECO:0000256" key="1">
    <source>
        <dbReference type="PROSITE-ProRule" id="PRU00703"/>
    </source>
</evidence>
<dbReference type="AlphaFoldDB" id="A0A1I7EPE2"/>
<proteinExistence type="predicted"/>
<dbReference type="CDD" id="cd04600">
    <property type="entry name" value="CBS_pair_HPP_assoc"/>
    <property type="match status" value="1"/>
</dbReference>
<reference evidence="4 5" key="1">
    <citation type="submission" date="2016-10" db="EMBL/GenBank/DDBJ databases">
        <authorList>
            <person name="de Groot N.N."/>
        </authorList>
    </citation>
    <scope>NUCLEOTIDE SEQUENCE [LARGE SCALE GENOMIC DNA]</scope>
    <source>
        <strain evidence="4 5">LMG 27731</strain>
    </source>
</reference>
<sequence length="381" mass="40814">MIDWLSRFIPSPISVSWSERIRSCVGALIGITITGITMRSFNQSGALVPFLVAPMGASAVLLFAVPASPIAQPWSFVGGNLISATIGVTCSQFISDPVLAAAAAIAFALCAMFAFRCVHPPSGAVALTAVLGGANVHALGYGFVFAPIAVQSLIMLACAIVYHALTGHRYPHTRHDSSATNDPGESRREISRVELESALRRHGELLDIGTDDLASLLQEVQMLAYARSFSELTCGDVMSRPAIYIPTRTSVKAAHDILLRHSIKALPVTDESDRVIGIVTRADVRGREETASIAEACDRCLERGTVRNQETLVDSLMTTPPETVEAGTLLITVVPMFAKHGHHHIPVVDSHGRLVGMMTQADVVSGLYQHSHAFTDMQRAA</sequence>
<evidence type="ECO:0000256" key="2">
    <source>
        <dbReference type="SAM" id="Phobius"/>
    </source>
</evidence>
<feature type="transmembrane region" description="Helical" evidence="2">
    <location>
        <begin position="45"/>
        <end position="65"/>
    </location>
</feature>
<evidence type="ECO:0000313" key="4">
    <source>
        <dbReference type="EMBL" id="SFU25783.1"/>
    </source>
</evidence>
<gene>
    <name evidence="4" type="ORF">SAMN05192563_104136</name>
</gene>
<dbReference type="Proteomes" id="UP000198844">
    <property type="component" value="Unassembled WGS sequence"/>
</dbReference>